<proteinExistence type="predicted"/>
<dbReference type="RefSeq" id="WP_324689208.1">
    <property type="nucleotide sequence ID" value="NZ_BAABCR010000015.1"/>
</dbReference>
<evidence type="ECO:0008006" key="4">
    <source>
        <dbReference type="Google" id="ProtNLM"/>
    </source>
</evidence>
<keyword evidence="1" id="KW-0732">Signal</keyword>
<keyword evidence="3" id="KW-1185">Reference proteome</keyword>
<organism evidence="2 3">
    <name type="scientific">Flavobacterium cheonhonense</name>
    <dbReference type="NCBI Taxonomy" id="706185"/>
    <lineage>
        <taxon>Bacteria</taxon>
        <taxon>Pseudomonadati</taxon>
        <taxon>Bacteroidota</taxon>
        <taxon>Flavobacteriia</taxon>
        <taxon>Flavobacteriales</taxon>
        <taxon>Flavobacteriaceae</taxon>
        <taxon>Flavobacterium</taxon>
    </lineage>
</organism>
<feature type="chain" id="PRO_5047440916" description="Lipoprotein" evidence="1">
    <location>
        <begin position="25"/>
        <end position="131"/>
    </location>
</feature>
<gene>
    <name evidence="2" type="ORF">GCM10022386_16010</name>
</gene>
<evidence type="ECO:0000313" key="3">
    <source>
        <dbReference type="Proteomes" id="UP001500968"/>
    </source>
</evidence>
<reference evidence="3" key="1">
    <citation type="journal article" date="2019" name="Int. J. Syst. Evol. Microbiol.">
        <title>The Global Catalogue of Microorganisms (GCM) 10K type strain sequencing project: providing services to taxonomists for standard genome sequencing and annotation.</title>
        <authorList>
            <consortium name="The Broad Institute Genomics Platform"/>
            <consortium name="The Broad Institute Genome Sequencing Center for Infectious Disease"/>
            <person name="Wu L."/>
            <person name="Ma J."/>
        </authorList>
    </citation>
    <scope>NUCLEOTIDE SEQUENCE [LARGE SCALE GENOMIC DNA]</scope>
    <source>
        <strain evidence="3">JCM 17064</strain>
    </source>
</reference>
<comment type="caution">
    <text evidence="2">The sequence shown here is derived from an EMBL/GenBank/DDBJ whole genome shotgun (WGS) entry which is preliminary data.</text>
</comment>
<protein>
    <recommendedName>
        <fullName evidence="4">Lipoprotein</fullName>
    </recommendedName>
</protein>
<feature type="signal peptide" evidence="1">
    <location>
        <begin position="1"/>
        <end position="24"/>
    </location>
</feature>
<name>A0ABP7TX93_9FLAO</name>
<sequence>MSKRLFLYFFLFSIVSTLSGQCYAASPISYGTKTLNEVASKSERIQFNETANLFEFSKCELVNGNDNEENEFEQEFAEKQAVSIDFPKTVGLLFNWIATTTFNSTISQNYYRENSSRLPRHNFISLRVLRL</sequence>
<evidence type="ECO:0000313" key="2">
    <source>
        <dbReference type="EMBL" id="GAA4032581.1"/>
    </source>
</evidence>
<dbReference type="Proteomes" id="UP001500968">
    <property type="component" value="Unassembled WGS sequence"/>
</dbReference>
<evidence type="ECO:0000256" key="1">
    <source>
        <dbReference type="SAM" id="SignalP"/>
    </source>
</evidence>
<dbReference type="EMBL" id="BAABCR010000015">
    <property type="protein sequence ID" value="GAA4032581.1"/>
    <property type="molecule type" value="Genomic_DNA"/>
</dbReference>
<accession>A0ABP7TX93</accession>